<gene>
    <name evidence="5" type="ORF">GN157_12735</name>
</gene>
<dbReference type="InterPro" id="IPR025269">
    <property type="entry name" value="SAM-like_dom"/>
</dbReference>
<dbReference type="SUPFAM" id="SSF56349">
    <property type="entry name" value="DNA breaking-rejoining enzymes"/>
    <property type="match status" value="1"/>
</dbReference>
<keyword evidence="2" id="KW-0238">DNA-binding</keyword>
<dbReference type="InterPro" id="IPR035386">
    <property type="entry name" value="Arm-DNA-bind_5"/>
</dbReference>
<dbReference type="OrthoDB" id="1098628at2"/>
<dbReference type="GO" id="GO:0003677">
    <property type="term" value="F:DNA binding"/>
    <property type="evidence" value="ECO:0007669"/>
    <property type="project" value="UniProtKB-KW"/>
</dbReference>
<sequence length="433" mass="50403">MLENSFGLSFFLKTPRNGGNLRNIYLRITVDGVPRETSTKRKWEVSRWDQKTERAIGTKEDAKALNFFLDSLLMKVNECKTELLYSGKPVTSEKIMDYILGRLKPRVKVLEEFESHNREMAALIGKGYAEGTLDRFTITINHLREFIRIKFNRLDMEFADLDLTFIKDFEFYLRTVRNCSNNTTLKYIANFKKIVLRAIDKEIILKDPFKNFKGRKTKVIKKPLSSQELYELENHYFTTDRLNVVRDVFVFQCYTGLAYIDAYQLKKTEIKKGIDGKLWIISARQKTGSETNVPLLPQALKIIERYKDHPLCLERGTVLPVSSNQKMNEYLKEIAHLCGFPFTLNTHMARRTFGSTVTLNNNVPIHVVKEMLGHASVKQTEAYAITEQASIGREMTILDKRLNKKSRKISETDRELLTKLEKEILKIKEKYNI</sequence>
<dbReference type="InterPro" id="IPR010998">
    <property type="entry name" value="Integrase_recombinase_N"/>
</dbReference>
<comment type="caution">
    <text evidence="5">The sequence shown here is derived from an EMBL/GenBank/DDBJ whole genome shotgun (WGS) entry which is preliminary data.</text>
</comment>
<keyword evidence="6" id="KW-1185">Reference proteome</keyword>
<dbReference type="Gene3D" id="1.10.150.130">
    <property type="match status" value="1"/>
</dbReference>
<proteinExistence type="inferred from homology"/>
<dbReference type="Pfam" id="PF00589">
    <property type="entry name" value="Phage_integrase"/>
    <property type="match status" value="1"/>
</dbReference>
<dbReference type="InterPro" id="IPR002104">
    <property type="entry name" value="Integrase_catalytic"/>
</dbReference>
<dbReference type="Proteomes" id="UP000433945">
    <property type="component" value="Unassembled WGS sequence"/>
</dbReference>
<dbReference type="InterPro" id="IPR011010">
    <property type="entry name" value="DNA_brk_join_enz"/>
</dbReference>
<reference evidence="5 6" key="1">
    <citation type="submission" date="2019-12" db="EMBL/GenBank/DDBJ databases">
        <authorList>
            <person name="Sun J.-Q."/>
        </authorList>
    </citation>
    <scope>NUCLEOTIDE SEQUENCE [LARGE SCALE GENOMIC DNA]</scope>
    <source>
        <strain evidence="5 6">JCM 17928</strain>
    </source>
</reference>
<protein>
    <submittedName>
        <fullName evidence="5">Tyrosine-type recombinase/integrase</fullName>
    </submittedName>
</protein>
<dbReference type="RefSeq" id="WP_157483828.1">
    <property type="nucleotide sequence ID" value="NZ_WOWP01000053.1"/>
</dbReference>
<dbReference type="Gene3D" id="1.10.443.10">
    <property type="entry name" value="Intergrase catalytic core"/>
    <property type="match status" value="1"/>
</dbReference>
<dbReference type="PANTHER" id="PTHR30349">
    <property type="entry name" value="PHAGE INTEGRASE-RELATED"/>
    <property type="match status" value="1"/>
</dbReference>
<evidence type="ECO:0000313" key="5">
    <source>
        <dbReference type="EMBL" id="MUV04575.1"/>
    </source>
</evidence>
<evidence type="ECO:0000313" key="6">
    <source>
        <dbReference type="Proteomes" id="UP000433945"/>
    </source>
</evidence>
<dbReference type="GO" id="GO:0006310">
    <property type="term" value="P:DNA recombination"/>
    <property type="evidence" value="ECO:0007669"/>
    <property type="project" value="UniProtKB-KW"/>
</dbReference>
<evidence type="ECO:0000256" key="3">
    <source>
        <dbReference type="ARBA" id="ARBA00023172"/>
    </source>
</evidence>
<dbReference type="AlphaFoldDB" id="A0A6N8HFR5"/>
<dbReference type="InterPro" id="IPR050090">
    <property type="entry name" value="Tyrosine_recombinase_XerCD"/>
</dbReference>
<name>A0A6N8HFR5_9FLAO</name>
<dbReference type="EMBL" id="WOWP01000053">
    <property type="protein sequence ID" value="MUV04575.1"/>
    <property type="molecule type" value="Genomic_DNA"/>
</dbReference>
<organism evidence="5 6">
    <name type="scientific">Flavobacterium rakeshii</name>
    <dbReference type="NCBI Taxonomy" id="1038845"/>
    <lineage>
        <taxon>Bacteria</taxon>
        <taxon>Pseudomonadati</taxon>
        <taxon>Bacteroidota</taxon>
        <taxon>Flavobacteriia</taxon>
        <taxon>Flavobacteriales</taxon>
        <taxon>Flavobacteriaceae</taxon>
        <taxon>Flavobacterium</taxon>
    </lineage>
</organism>
<evidence type="ECO:0000256" key="1">
    <source>
        <dbReference type="ARBA" id="ARBA00008857"/>
    </source>
</evidence>
<dbReference type="InterPro" id="IPR013762">
    <property type="entry name" value="Integrase-like_cat_sf"/>
</dbReference>
<comment type="similarity">
    <text evidence="1">Belongs to the 'phage' integrase family.</text>
</comment>
<dbReference type="GO" id="GO:0015074">
    <property type="term" value="P:DNA integration"/>
    <property type="evidence" value="ECO:0007669"/>
    <property type="project" value="InterPro"/>
</dbReference>
<dbReference type="CDD" id="cd01185">
    <property type="entry name" value="INTN1_C_like"/>
    <property type="match status" value="1"/>
</dbReference>
<evidence type="ECO:0000259" key="4">
    <source>
        <dbReference type="PROSITE" id="PS51898"/>
    </source>
</evidence>
<feature type="domain" description="Tyr recombinase" evidence="4">
    <location>
        <begin position="219"/>
        <end position="399"/>
    </location>
</feature>
<dbReference type="PROSITE" id="PS51898">
    <property type="entry name" value="TYR_RECOMBINASE"/>
    <property type="match status" value="1"/>
</dbReference>
<dbReference type="Pfam" id="PF17293">
    <property type="entry name" value="Arm-DNA-bind_5"/>
    <property type="match status" value="1"/>
</dbReference>
<keyword evidence="3" id="KW-0233">DNA recombination</keyword>
<accession>A0A6N8HFR5</accession>
<dbReference type="PANTHER" id="PTHR30349:SF64">
    <property type="entry name" value="PROPHAGE INTEGRASE INTD-RELATED"/>
    <property type="match status" value="1"/>
</dbReference>
<dbReference type="Pfam" id="PF13102">
    <property type="entry name" value="Phage_int_SAM_5"/>
    <property type="match status" value="1"/>
</dbReference>
<evidence type="ECO:0000256" key="2">
    <source>
        <dbReference type="ARBA" id="ARBA00023125"/>
    </source>
</evidence>